<name>A0A388KS43_CHABU</name>
<feature type="region of interest" description="Disordered" evidence="1">
    <location>
        <begin position="187"/>
        <end position="273"/>
    </location>
</feature>
<dbReference type="AlphaFoldDB" id="A0A388KS43"/>
<evidence type="ECO:0000256" key="2">
    <source>
        <dbReference type="SAM" id="Phobius"/>
    </source>
</evidence>
<reference evidence="3 4" key="1">
    <citation type="journal article" date="2018" name="Cell">
        <title>The Chara Genome: Secondary Complexity and Implications for Plant Terrestrialization.</title>
        <authorList>
            <person name="Nishiyama T."/>
            <person name="Sakayama H."/>
            <person name="Vries J.D."/>
            <person name="Buschmann H."/>
            <person name="Saint-Marcoux D."/>
            <person name="Ullrich K.K."/>
            <person name="Haas F.B."/>
            <person name="Vanderstraeten L."/>
            <person name="Becker D."/>
            <person name="Lang D."/>
            <person name="Vosolsobe S."/>
            <person name="Rombauts S."/>
            <person name="Wilhelmsson P.K.I."/>
            <person name="Janitza P."/>
            <person name="Kern R."/>
            <person name="Heyl A."/>
            <person name="Rumpler F."/>
            <person name="Villalobos L.I.A.C."/>
            <person name="Clay J.M."/>
            <person name="Skokan R."/>
            <person name="Toyoda A."/>
            <person name="Suzuki Y."/>
            <person name="Kagoshima H."/>
            <person name="Schijlen E."/>
            <person name="Tajeshwar N."/>
            <person name="Catarino B."/>
            <person name="Hetherington A.J."/>
            <person name="Saltykova A."/>
            <person name="Bonnot C."/>
            <person name="Breuninger H."/>
            <person name="Symeonidi A."/>
            <person name="Radhakrishnan G.V."/>
            <person name="Van Nieuwerburgh F."/>
            <person name="Deforce D."/>
            <person name="Chang C."/>
            <person name="Karol K.G."/>
            <person name="Hedrich R."/>
            <person name="Ulvskov P."/>
            <person name="Glockner G."/>
            <person name="Delwiche C.F."/>
            <person name="Petrasek J."/>
            <person name="Van de Peer Y."/>
            <person name="Friml J."/>
            <person name="Beilby M."/>
            <person name="Dolan L."/>
            <person name="Kohara Y."/>
            <person name="Sugano S."/>
            <person name="Fujiyama A."/>
            <person name="Delaux P.-M."/>
            <person name="Quint M."/>
            <person name="TheiBen G."/>
            <person name="Hagemann M."/>
            <person name="Harholt J."/>
            <person name="Dunand C."/>
            <person name="Zachgo S."/>
            <person name="Langdale J."/>
            <person name="Maumus F."/>
            <person name="Straeten D.V.D."/>
            <person name="Gould S.B."/>
            <person name="Rensing S.A."/>
        </authorList>
    </citation>
    <scope>NUCLEOTIDE SEQUENCE [LARGE SCALE GENOMIC DNA]</scope>
    <source>
        <strain evidence="3 4">S276</strain>
    </source>
</reference>
<keyword evidence="2" id="KW-0472">Membrane</keyword>
<keyword evidence="2" id="KW-0812">Transmembrane</keyword>
<protein>
    <submittedName>
        <fullName evidence="3">Uncharacterized protein</fullName>
    </submittedName>
</protein>
<comment type="caution">
    <text evidence="3">The sequence shown here is derived from an EMBL/GenBank/DDBJ whole genome shotgun (WGS) entry which is preliminary data.</text>
</comment>
<dbReference type="Proteomes" id="UP000265515">
    <property type="component" value="Unassembled WGS sequence"/>
</dbReference>
<organism evidence="3 4">
    <name type="scientific">Chara braunii</name>
    <name type="common">Braun's stonewort</name>
    <dbReference type="NCBI Taxonomy" id="69332"/>
    <lineage>
        <taxon>Eukaryota</taxon>
        <taxon>Viridiplantae</taxon>
        <taxon>Streptophyta</taxon>
        <taxon>Charophyceae</taxon>
        <taxon>Charales</taxon>
        <taxon>Characeae</taxon>
        <taxon>Chara</taxon>
    </lineage>
</organism>
<dbReference type="EMBL" id="BFEA01000172">
    <property type="protein sequence ID" value="GBG72818.1"/>
    <property type="molecule type" value="Genomic_DNA"/>
</dbReference>
<gene>
    <name evidence="3" type="ORF">CBR_g12385</name>
</gene>
<dbReference type="Gene3D" id="1.10.10.60">
    <property type="entry name" value="Homeodomain-like"/>
    <property type="match status" value="1"/>
</dbReference>
<proteinExistence type="predicted"/>
<dbReference type="Gramene" id="GBG72818">
    <property type="protein sequence ID" value="GBG72818"/>
    <property type="gene ID" value="CBR_g12385"/>
</dbReference>
<keyword evidence="2" id="KW-1133">Transmembrane helix</keyword>
<feature type="region of interest" description="Disordered" evidence="1">
    <location>
        <begin position="359"/>
        <end position="411"/>
    </location>
</feature>
<feature type="transmembrane region" description="Helical" evidence="2">
    <location>
        <begin position="6"/>
        <end position="27"/>
    </location>
</feature>
<evidence type="ECO:0000313" key="3">
    <source>
        <dbReference type="EMBL" id="GBG72818.1"/>
    </source>
</evidence>
<feature type="compositionally biased region" description="Basic and acidic residues" evidence="1">
    <location>
        <begin position="259"/>
        <end position="273"/>
    </location>
</feature>
<evidence type="ECO:0000256" key="1">
    <source>
        <dbReference type="SAM" id="MobiDB-lite"/>
    </source>
</evidence>
<feature type="compositionally biased region" description="Polar residues" evidence="1">
    <location>
        <begin position="359"/>
        <end position="371"/>
    </location>
</feature>
<keyword evidence="4" id="KW-1185">Reference proteome</keyword>
<sequence length="486" mass="53025">MASVVRTAVLIAVMSLVLLVIVLLRFLQFLGRVWRRGVKEGALRSASKRKAVKVRGKKGSMVRLTPCGSDANRGWNMPMGQQRLTPVAYVHLPSYLQPLPDDDMVDLSTTGSFSSQLESDTGVRLSTSATEPTECFTSLSLVTPRATRANVNTPARSTESTAGGDGLHGGGVRICVGSSAFRSLGSGSASVFNNDVPRQPSTTPIESGRGSEGPAMGRGNYVIPDDMEGDGEPPASPAAPAQSATGRPDDVGQESTGVAREKGDADAAKADSGRRVWDNRQSLILIHCKRDQEQYFAGLPSNFGRMKSKDWKWLDIEKRMEAQGVIRAALKSKERRDNLKGFKFFLDRELWDAIRAGQDDNQTINPTNRFTDTGKRPADNADSEGEEGEDMSTDCASASQGSRHGKKKTAREQTFAVVGEVMKEYSTVVAESVDRASKRQCEFMDRQCTVLERELYIHEWQLQLADVGQKLLCDALMKIAETLSKP</sequence>
<evidence type="ECO:0000313" key="4">
    <source>
        <dbReference type="Proteomes" id="UP000265515"/>
    </source>
</evidence>
<accession>A0A388KS43</accession>
<feature type="compositionally biased region" description="Acidic residues" evidence="1">
    <location>
        <begin position="381"/>
        <end position="392"/>
    </location>
</feature>